<feature type="transmembrane region" description="Helical" evidence="1">
    <location>
        <begin position="66"/>
        <end position="89"/>
    </location>
</feature>
<proteinExistence type="predicted"/>
<reference evidence="2" key="1">
    <citation type="submission" date="2020-07" db="EMBL/GenBank/DDBJ databases">
        <title>Genome sequence and genetic diversity analysis of an under-domesticated orphan crop, white fonio (Digitaria exilis).</title>
        <authorList>
            <person name="Bennetzen J.L."/>
            <person name="Chen S."/>
            <person name="Ma X."/>
            <person name="Wang X."/>
            <person name="Yssel A.E.J."/>
            <person name="Chaluvadi S.R."/>
            <person name="Johnson M."/>
            <person name="Gangashetty P."/>
            <person name="Hamidou F."/>
            <person name="Sanogo M.D."/>
            <person name="Zwaenepoel A."/>
            <person name="Wallace J."/>
            <person name="Van De Peer Y."/>
            <person name="Van Deynze A."/>
        </authorList>
    </citation>
    <scope>NUCLEOTIDE SEQUENCE</scope>
    <source>
        <tissue evidence="2">Leaves</tissue>
    </source>
</reference>
<accession>A0A835KQI8</accession>
<protein>
    <submittedName>
        <fullName evidence="2">Uncharacterized protein</fullName>
    </submittedName>
</protein>
<keyword evidence="3" id="KW-1185">Reference proteome</keyword>
<evidence type="ECO:0000313" key="3">
    <source>
        <dbReference type="Proteomes" id="UP000636709"/>
    </source>
</evidence>
<evidence type="ECO:0000313" key="2">
    <source>
        <dbReference type="EMBL" id="KAF8753591.1"/>
    </source>
</evidence>
<dbReference type="AlphaFoldDB" id="A0A835KQI8"/>
<dbReference type="Proteomes" id="UP000636709">
    <property type="component" value="Unassembled WGS sequence"/>
</dbReference>
<keyword evidence="1" id="KW-0472">Membrane</keyword>
<evidence type="ECO:0000256" key="1">
    <source>
        <dbReference type="SAM" id="Phobius"/>
    </source>
</evidence>
<keyword evidence="1" id="KW-1133">Transmembrane helix</keyword>
<organism evidence="2 3">
    <name type="scientific">Digitaria exilis</name>
    <dbReference type="NCBI Taxonomy" id="1010633"/>
    <lineage>
        <taxon>Eukaryota</taxon>
        <taxon>Viridiplantae</taxon>
        <taxon>Streptophyta</taxon>
        <taxon>Embryophyta</taxon>
        <taxon>Tracheophyta</taxon>
        <taxon>Spermatophyta</taxon>
        <taxon>Magnoliopsida</taxon>
        <taxon>Liliopsida</taxon>
        <taxon>Poales</taxon>
        <taxon>Poaceae</taxon>
        <taxon>PACMAD clade</taxon>
        <taxon>Panicoideae</taxon>
        <taxon>Panicodae</taxon>
        <taxon>Paniceae</taxon>
        <taxon>Anthephorinae</taxon>
        <taxon>Digitaria</taxon>
    </lineage>
</organism>
<dbReference type="EMBL" id="JACEFO010000903">
    <property type="protein sequence ID" value="KAF8753591.1"/>
    <property type="molecule type" value="Genomic_DNA"/>
</dbReference>
<sequence>MLAALYAFHSNDKPRGVLAMTCLLVVLNCLSSFPNLLHASVRQLRGLLHGAGRTGLLAMVRLGVQVFYGFLSLFISVALPFLSSLAGLLGV</sequence>
<comment type="caution">
    <text evidence="2">The sequence shown here is derived from an EMBL/GenBank/DDBJ whole genome shotgun (WGS) entry which is preliminary data.</text>
</comment>
<gene>
    <name evidence="2" type="ORF">HU200_011620</name>
</gene>
<name>A0A835KQI8_9POAL</name>
<keyword evidence="1" id="KW-0812">Transmembrane</keyword>